<reference evidence="1 2" key="1">
    <citation type="submission" date="2024-02" db="EMBL/GenBank/DDBJ databases">
        <title>Chromosome-level genome assembly of the Eurasian Minnow (Phoxinus phoxinus).</title>
        <authorList>
            <person name="Oriowo T.O."/>
            <person name="Martin S."/>
            <person name="Stange M."/>
            <person name="Chrysostomakis Y."/>
            <person name="Brown T."/>
            <person name="Winkler S."/>
            <person name="Kukowka S."/>
            <person name="Myers E.W."/>
            <person name="Bohne A."/>
        </authorList>
    </citation>
    <scope>NUCLEOTIDE SEQUENCE [LARGE SCALE GENOMIC DNA]</scope>
    <source>
        <strain evidence="1">ZFMK-TIS-60720</strain>
        <tissue evidence="1">Whole Organism</tissue>
    </source>
</reference>
<proteinExistence type="predicted"/>
<organism evidence="1 2">
    <name type="scientific">Phoxinus phoxinus</name>
    <name type="common">Eurasian minnow</name>
    <dbReference type="NCBI Taxonomy" id="58324"/>
    <lineage>
        <taxon>Eukaryota</taxon>
        <taxon>Metazoa</taxon>
        <taxon>Chordata</taxon>
        <taxon>Craniata</taxon>
        <taxon>Vertebrata</taxon>
        <taxon>Euteleostomi</taxon>
        <taxon>Actinopterygii</taxon>
        <taxon>Neopterygii</taxon>
        <taxon>Teleostei</taxon>
        <taxon>Ostariophysi</taxon>
        <taxon>Cypriniformes</taxon>
        <taxon>Leuciscidae</taxon>
        <taxon>Phoxininae</taxon>
        <taxon>Phoxinus</taxon>
    </lineage>
</organism>
<protein>
    <submittedName>
        <fullName evidence="1">Uncharacterized protein</fullName>
    </submittedName>
</protein>
<gene>
    <name evidence="1" type="ORF">R3I93_019897</name>
</gene>
<evidence type="ECO:0000313" key="2">
    <source>
        <dbReference type="Proteomes" id="UP001364617"/>
    </source>
</evidence>
<dbReference type="EMBL" id="JAYKXH010000021">
    <property type="protein sequence ID" value="KAK7130403.1"/>
    <property type="molecule type" value="Genomic_DNA"/>
</dbReference>
<dbReference type="AlphaFoldDB" id="A0AAN9GUP8"/>
<name>A0AAN9GUP8_9TELE</name>
<accession>A0AAN9GUP8</accession>
<sequence>MLQPLDISVFNPLKGVFSTLASRMGLVRGDMVVGKKHFSSVLKHAYEKAVTAANIKAGFRKAGIYPLSREAVDMTQIVKLVPTAAAAPTSSTAAAAPS</sequence>
<keyword evidence="2" id="KW-1185">Reference proteome</keyword>
<dbReference type="Proteomes" id="UP001364617">
    <property type="component" value="Unassembled WGS sequence"/>
</dbReference>
<evidence type="ECO:0000313" key="1">
    <source>
        <dbReference type="EMBL" id="KAK7130403.1"/>
    </source>
</evidence>
<comment type="caution">
    <text evidence="1">The sequence shown here is derived from an EMBL/GenBank/DDBJ whole genome shotgun (WGS) entry which is preliminary data.</text>
</comment>